<evidence type="ECO:0000313" key="7">
    <source>
        <dbReference type="Proteomes" id="UP001163821"/>
    </source>
</evidence>
<dbReference type="InterPro" id="IPR007300">
    <property type="entry name" value="CidB/LrgB"/>
</dbReference>
<name>A0AA41Y4G5_9BACT</name>
<comment type="subcellular location">
    <subcellularLocation>
        <location evidence="1">Membrane</location>
        <topology evidence="1">Multi-pass membrane protein</topology>
    </subcellularLocation>
</comment>
<feature type="transmembrane region" description="Helical" evidence="5">
    <location>
        <begin position="38"/>
        <end position="56"/>
    </location>
</feature>
<keyword evidence="7" id="KW-1185">Reference proteome</keyword>
<protein>
    <submittedName>
        <fullName evidence="6">LrgB family protein</fullName>
    </submittedName>
</protein>
<feature type="transmembrane region" description="Helical" evidence="5">
    <location>
        <begin position="62"/>
        <end position="82"/>
    </location>
</feature>
<feature type="transmembrane region" description="Helical" evidence="5">
    <location>
        <begin position="210"/>
        <end position="229"/>
    </location>
</feature>
<feature type="transmembrane region" description="Helical" evidence="5">
    <location>
        <begin position="6"/>
        <end position="26"/>
    </location>
</feature>
<dbReference type="Pfam" id="PF04172">
    <property type="entry name" value="LrgB"/>
    <property type="match status" value="1"/>
</dbReference>
<feature type="transmembrane region" description="Helical" evidence="5">
    <location>
        <begin position="94"/>
        <end position="118"/>
    </location>
</feature>
<keyword evidence="4 5" id="KW-0472">Membrane</keyword>
<evidence type="ECO:0000313" key="6">
    <source>
        <dbReference type="EMBL" id="MCW0481734.1"/>
    </source>
</evidence>
<evidence type="ECO:0000256" key="5">
    <source>
        <dbReference type="SAM" id="Phobius"/>
    </source>
</evidence>
<dbReference type="EMBL" id="JAPAAF010000003">
    <property type="protein sequence ID" value="MCW0481734.1"/>
    <property type="molecule type" value="Genomic_DNA"/>
</dbReference>
<dbReference type="Proteomes" id="UP001163821">
    <property type="component" value="Unassembled WGS sequence"/>
</dbReference>
<evidence type="ECO:0000256" key="3">
    <source>
        <dbReference type="ARBA" id="ARBA00022989"/>
    </source>
</evidence>
<dbReference type="PROSITE" id="PS51257">
    <property type="entry name" value="PROKAR_LIPOPROTEIN"/>
    <property type="match status" value="1"/>
</dbReference>
<keyword evidence="3 5" id="KW-1133">Transmembrane helix</keyword>
<comment type="caution">
    <text evidence="6">The sequence shown here is derived from an EMBL/GenBank/DDBJ whole genome shotgun (WGS) entry which is preliminary data.</text>
</comment>
<organism evidence="6 7">
    <name type="scientific">Gaoshiqia sediminis</name>
    <dbReference type="NCBI Taxonomy" id="2986998"/>
    <lineage>
        <taxon>Bacteria</taxon>
        <taxon>Pseudomonadati</taxon>
        <taxon>Bacteroidota</taxon>
        <taxon>Bacteroidia</taxon>
        <taxon>Marinilabiliales</taxon>
        <taxon>Prolixibacteraceae</taxon>
        <taxon>Gaoshiqia</taxon>
    </lineage>
</organism>
<proteinExistence type="predicted"/>
<evidence type="ECO:0000256" key="4">
    <source>
        <dbReference type="ARBA" id="ARBA00023136"/>
    </source>
</evidence>
<dbReference type="AlphaFoldDB" id="A0AA41Y4G5"/>
<feature type="transmembrane region" description="Helical" evidence="5">
    <location>
        <begin position="150"/>
        <end position="170"/>
    </location>
</feature>
<dbReference type="PANTHER" id="PTHR30249">
    <property type="entry name" value="PUTATIVE SEROTONIN TRANSPORTER"/>
    <property type="match status" value="1"/>
</dbReference>
<keyword evidence="2 5" id="KW-0812">Transmembrane</keyword>
<evidence type="ECO:0000256" key="2">
    <source>
        <dbReference type="ARBA" id="ARBA00022692"/>
    </source>
</evidence>
<accession>A0AA41Y4G5</accession>
<reference evidence="6" key="1">
    <citation type="submission" date="2022-10" db="EMBL/GenBank/DDBJ databases">
        <title>Gaoshiqiia sediminis gen. nov., sp. nov., isolated from coastal sediment.</title>
        <authorList>
            <person name="Yu W.X."/>
            <person name="Mu D.S."/>
            <person name="Du J.Z."/>
            <person name="Liang Y.Q."/>
        </authorList>
    </citation>
    <scope>NUCLEOTIDE SEQUENCE</scope>
    <source>
        <strain evidence="6">A06</strain>
    </source>
</reference>
<sequence>MIEKLTDTHLFGILLSVACFYGFSYIRFRSRQSCVNPLLLSIVAIIIVLSLTAIPFDNYMKGGSVIHAFLGPVTVVLALPLYRQRRLLITHKYAILGGILAGVISALTSVIVLCRLFGLNELLERSLLPHSVTTPIGIGLSDLLGATEGITILSIIITGITGAALAPFLYRLMKIVHPVARGIGLGTAAHALGTTKAIEMGETEGAMSSLAIGVAALTTVGVVILLQYMSWY</sequence>
<gene>
    <name evidence="6" type="ORF">N2K84_03260</name>
</gene>
<dbReference type="RefSeq" id="WP_282590344.1">
    <property type="nucleotide sequence ID" value="NZ_JAPAAF010000003.1"/>
</dbReference>
<evidence type="ECO:0000256" key="1">
    <source>
        <dbReference type="ARBA" id="ARBA00004141"/>
    </source>
</evidence>
<dbReference type="PANTHER" id="PTHR30249:SF0">
    <property type="entry name" value="PLASTIDAL GLYCOLATE_GLYCERATE TRANSLOCATOR 1, CHLOROPLASTIC"/>
    <property type="match status" value="1"/>
</dbReference>
<dbReference type="GO" id="GO:0016020">
    <property type="term" value="C:membrane"/>
    <property type="evidence" value="ECO:0007669"/>
    <property type="project" value="UniProtKB-SubCell"/>
</dbReference>